<name>A0A849BMJ0_9ACTN</name>
<dbReference type="InterPro" id="IPR036890">
    <property type="entry name" value="HATPase_C_sf"/>
</dbReference>
<dbReference type="AlphaFoldDB" id="A0A849BMJ0"/>
<dbReference type="Pfam" id="PF13581">
    <property type="entry name" value="HATPase_c_2"/>
    <property type="match status" value="1"/>
</dbReference>
<feature type="region of interest" description="Disordered" evidence="2">
    <location>
        <begin position="149"/>
        <end position="176"/>
    </location>
</feature>
<proteinExistence type="predicted"/>
<keyword evidence="1" id="KW-0418">Kinase</keyword>
<dbReference type="CDD" id="cd16936">
    <property type="entry name" value="HATPase_RsbW-like"/>
    <property type="match status" value="1"/>
</dbReference>
<reference evidence="4 5" key="1">
    <citation type="submission" date="2020-05" db="EMBL/GenBank/DDBJ databases">
        <title>MicrobeNet Type strains.</title>
        <authorList>
            <person name="Nicholson A.C."/>
        </authorList>
    </citation>
    <scope>NUCLEOTIDE SEQUENCE [LARGE SCALE GENOMIC DNA]</scope>
    <source>
        <strain evidence="4 5">JCM 14547</strain>
    </source>
</reference>
<accession>A0A849BMJ0</accession>
<keyword evidence="5" id="KW-1185">Reference proteome</keyword>
<evidence type="ECO:0000256" key="1">
    <source>
        <dbReference type="ARBA" id="ARBA00022527"/>
    </source>
</evidence>
<dbReference type="SUPFAM" id="SSF55874">
    <property type="entry name" value="ATPase domain of HSP90 chaperone/DNA topoisomerase II/histidine kinase"/>
    <property type="match status" value="1"/>
</dbReference>
<dbReference type="PANTHER" id="PTHR35526:SF3">
    <property type="entry name" value="ANTI-SIGMA-F FACTOR RSBW"/>
    <property type="match status" value="1"/>
</dbReference>
<dbReference type="Proteomes" id="UP000555552">
    <property type="component" value="Unassembled WGS sequence"/>
</dbReference>
<gene>
    <name evidence="4" type="ORF">HLB09_04035</name>
</gene>
<evidence type="ECO:0000256" key="2">
    <source>
        <dbReference type="SAM" id="MobiDB-lite"/>
    </source>
</evidence>
<dbReference type="RefSeq" id="WP_171202120.1">
    <property type="nucleotide sequence ID" value="NZ_BAAANP010000002.1"/>
</dbReference>
<keyword evidence="1" id="KW-0808">Transferase</keyword>
<dbReference type="PANTHER" id="PTHR35526">
    <property type="entry name" value="ANTI-SIGMA-F FACTOR RSBW-RELATED"/>
    <property type="match status" value="1"/>
</dbReference>
<keyword evidence="4" id="KW-0067">ATP-binding</keyword>
<evidence type="ECO:0000313" key="4">
    <source>
        <dbReference type="EMBL" id="NNH22267.1"/>
    </source>
</evidence>
<keyword evidence="4" id="KW-0547">Nucleotide-binding</keyword>
<comment type="caution">
    <text evidence="4">The sequence shown here is derived from an EMBL/GenBank/DDBJ whole genome shotgun (WGS) entry which is preliminary data.</text>
</comment>
<evidence type="ECO:0000259" key="3">
    <source>
        <dbReference type="Pfam" id="PF13581"/>
    </source>
</evidence>
<dbReference type="GO" id="GO:0005524">
    <property type="term" value="F:ATP binding"/>
    <property type="evidence" value="ECO:0007669"/>
    <property type="project" value="UniProtKB-KW"/>
</dbReference>
<dbReference type="EMBL" id="JABEMA010000030">
    <property type="protein sequence ID" value="NNH22267.1"/>
    <property type="molecule type" value="Genomic_DNA"/>
</dbReference>
<dbReference type="GO" id="GO:0004674">
    <property type="term" value="F:protein serine/threonine kinase activity"/>
    <property type="evidence" value="ECO:0007669"/>
    <property type="project" value="UniProtKB-KW"/>
</dbReference>
<sequence length="176" mass="18645">MGGSTVWPRRRPDVEGRLIGTWVVETATDLTSARRELAAHAAELPSAGEGWQGSISLPDTLALLLSELVTNALRHARPPAQVSVVADGMSCLLDVADPDVDSPPTPEHDRSPGLGGHGLPLVAMLASHRGWYVEDGRKHVWACLRTAGPPAQRGAEHHAPGPLARPPRRGPASRQG</sequence>
<dbReference type="InterPro" id="IPR003594">
    <property type="entry name" value="HATPase_dom"/>
</dbReference>
<feature type="domain" description="Histidine kinase/HSP90-like ATPase" evidence="3">
    <location>
        <begin position="27"/>
        <end position="142"/>
    </location>
</feature>
<protein>
    <submittedName>
        <fullName evidence="4">ATP-binding protein</fullName>
    </submittedName>
</protein>
<evidence type="ECO:0000313" key="5">
    <source>
        <dbReference type="Proteomes" id="UP000555552"/>
    </source>
</evidence>
<dbReference type="InterPro" id="IPR050267">
    <property type="entry name" value="Anti-sigma-factor_SerPK"/>
</dbReference>
<dbReference type="Gene3D" id="3.30.565.10">
    <property type="entry name" value="Histidine kinase-like ATPase, C-terminal domain"/>
    <property type="match status" value="1"/>
</dbReference>
<organism evidence="4 5">
    <name type="scientific">Pseudokineococcus marinus</name>
    <dbReference type="NCBI Taxonomy" id="351215"/>
    <lineage>
        <taxon>Bacteria</taxon>
        <taxon>Bacillati</taxon>
        <taxon>Actinomycetota</taxon>
        <taxon>Actinomycetes</taxon>
        <taxon>Kineosporiales</taxon>
        <taxon>Kineosporiaceae</taxon>
        <taxon>Pseudokineococcus</taxon>
    </lineage>
</organism>
<keyword evidence="1" id="KW-0723">Serine/threonine-protein kinase</keyword>